<proteinExistence type="predicted"/>
<feature type="region of interest" description="Disordered" evidence="1">
    <location>
        <begin position="53"/>
        <end position="76"/>
    </location>
</feature>
<organism evidence="2 3">
    <name type="scientific">Laodelphax striatellus</name>
    <name type="common">Small brown planthopper</name>
    <name type="synonym">Delphax striatella</name>
    <dbReference type="NCBI Taxonomy" id="195883"/>
    <lineage>
        <taxon>Eukaryota</taxon>
        <taxon>Metazoa</taxon>
        <taxon>Ecdysozoa</taxon>
        <taxon>Arthropoda</taxon>
        <taxon>Hexapoda</taxon>
        <taxon>Insecta</taxon>
        <taxon>Pterygota</taxon>
        <taxon>Neoptera</taxon>
        <taxon>Paraneoptera</taxon>
        <taxon>Hemiptera</taxon>
        <taxon>Auchenorrhyncha</taxon>
        <taxon>Fulgoroidea</taxon>
        <taxon>Delphacidae</taxon>
        <taxon>Criomorphinae</taxon>
        <taxon>Laodelphax</taxon>
    </lineage>
</organism>
<protein>
    <submittedName>
        <fullName evidence="2">Uncharacterized protein</fullName>
    </submittedName>
</protein>
<comment type="caution">
    <text evidence="2">The sequence shown here is derived from an EMBL/GenBank/DDBJ whole genome shotgun (WGS) entry which is preliminary data.</text>
</comment>
<sequence>MEGGGVPRTVIASVNEQSAINEFSPFVVVDGFSGTTGRQCLVVCRLWPGYPGAAATPSPPPRAPTANHRPVPPSPFPSPGDLFSILRAARPKLVVFRSVPFDQSTCAPPSSFAPKRPRRHL</sequence>
<dbReference type="EMBL" id="QKKF02009095">
    <property type="protein sequence ID" value="RZF45471.1"/>
    <property type="molecule type" value="Genomic_DNA"/>
</dbReference>
<evidence type="ECO:0000256" key="1">
    <source>
        <dbReference type="SAM" id="MobiDB-lite"/>
    </source>
</evidence>
<dbReference type="AlphaFoldDB" id="A0A482XJL4"/>
<gene>
    <name evidence="2" type="ORF">LSTR_LSTR009342</name>
</gene>
<dbReference type="Proteomes" id="UP000291343">
    <property type="component" value="Unassembled WGS sequence"/>
</dbReference>
<dbReference type="InParanoid" id="A0A482XJL4"/>
<reference evidence="2 3" key="1">
    <citation type="journal article" date="2017" name="Gigascience">
        <title>Genome sequence of the small brown planthopper, Laodelphax striatellus.</title>
        <authorList>
            <person name="Zhu J."/>
            <person name="Jiang F."/>
            <person name="Wang X."/>
            <person name="Yang P."/>
            <person name="Bao Y."/>
            <person name="Zhao W."/>
            <person name="Wang W."/>
            <person name="Lu H."/>
            <person name="Wang Q."/>
            <person name="Cui N."/>
            <person name="Li J."/>
            <person name="Chen X."/>
            <person name="Luo L."/>
            <person name="Yu J."/>
            <person name="Kang L."/>
            <person name="Cui F."/>
        </authorList>
    </citation>
    <scope>NUCLEOTIDE SEQUENCE [LARGE SCALE GENOMIC DNA]</scope>
    <source>
        <strain evidence="2">Lst14</strain>
    </source>
</reference>
<accession>A0A482XJL4</accession>
<name>A0A482XJL4_LAOST</name>
<feature type="region of interest" description="Disordered" evidence="1">
    <location>
        <begin position="102"/>
        <end position="121"/>
    </location>
</feature>
<evidence type="ECO:0000313" key="3">
    <source>
        <dbReference type="Proteomes" id="UP000291343"/>
    </source>
</evidence>
<keyword evidence="3" id="KW-1185">Reference proteome</keyword>
<evidence type="ECO:0000313" key="2">
    <source>
        <dbReference type="EMBL" id="RZF45471.1"/>
    </source>
</evidence>